<dbReference type="AlphaFoldDB" id="A0A1X7KV25"/>
<feature type="non-terminal residue" evidence="2">
    <location>
        <position position="1"/>
    </location>
</feature>
<protein>
    <submittedName>
        <fullName evidence="2">Uncharacterized protein</fullName>
    </submittedName>
</protein>
<feature type="transmembrane region" description="Helical" evidence="1">
    <location>
        <begin position="16"/>
        <end position="35"/>
    </location>
</feature>
<sequence length="52" mass="5963">LSKVEMTWYANSHVELISFVTLIIPAPLLTINYKLPTTDYQLQTNYIASSYP</sequence>
<keyword evidence="1" id="KW-1133">Transmembrane helix</keyword>
<keyword evidence="3" id="KW-1185">Reference proteome</keyword>
<evidence type="ECO:0000313" key="2">
    <source>
        <dbReference type="EMBL" id="SMG45100.1"/>
    </source>
</evidence>
<name>A0A1X7KV25_9SPHI</name>
<dbReference type="EMBL" id="FXAU01000006">
    <property type="protein sequence ID" value="SMG45100.1"/>
    <property type="molecule type" value="Genomic_DNA"/>
</dbReference>
<gene>
    <name evidence="2" type="ORF">SAMN05660862_3253</name>
</gene>
<proteinExistence type="predicted"/>
<evidence type="ECO:0000313" key="3">
    <source>
        <dbReference type="Proteomes" id="UP000192980"/>
    </source>
</evidence>
<reference evidence="2 3" key="1">
    <citation type="submission" date="2017-04" db="EMBL/GenBank/DDBJ databases">
        <authorList>
            <person name="Afonso C.L."/>
            <person name="Miller P.J."/>
            <person name="Scott M.A."/>
            <person name="Spackman E."/>
            <person name="Goraichik I."/>
            <person name="Dimitrov K.M."/>
            <person name="Suarez D.L."/>
            <person name="Swayne D.E."/>
        </authorList>
    </citation>
    <scope>NUCLEOTIDE SEQUENCE [LARGE SCALE GENOMIC DNA]</scope>
    <source>
        <strain evidence="2 3">DSM 22418</strain>
    </source>
</reference>
<evidence type="ECO:0000256" key="1">
    <source>
        <dbReference type="SAM" id="Phobius"/>
    </source>
</evidence>
<organism evidence="2 3">
    <name type="scientific">Sphingobacterium psychroaquaticum</name>
    <dbReference type="NCBI Taxonomy" id="561061"/>
    <lineage>
        <taxon>Bacteria</taxon>
        <taxon>Pseudomonadati</taxon>
        <taxon>Bacteroidota</taxon>
        <taxon>Sphingobacteriia</taxon>
        <taxon>Sphingobacteriales</taxon>
        <taxon>Sphingobacteriaceae</taxon>
        <taxon>Sphingobacterium</taxon>
    </lineage>
</organism>
<keyword evidence="1" id="KW-0812">Transmembrane</keyword>
<dbReference type="Proteomes" id="UP000192980">
    <property type="component" value="Unassembled WGS sequence"/>
</dbReference>
<keyword evidence="1" id="KW-0472">Membrane</keyword>
<accession>A0A1X7KV25</accession>